<organism evidence="1 2">
    <name type="scientific">Lepeophtheirus salmonis</name>
    <name type="common">Salmon louse</name>
    <name type="synonym">Caligus salmonis</name>
    <dbReference type="NCBI Taxonomy" id="72036"/>
    <lineage>
        <taxon>Eukaryota</taxon>
        <taxon>Metazoa</taxon>
        <taxon>Ecdysozoa</taxon>
        <taxon>Arthropoda</taxon>
        <taxon>Crustacea</taxon>
        <taxon>Multicrustacea</taxon>
        <taxon>Hexanauplia</taxon>
        <taxon>Copepoda</taxon>
        <taxon>Siphonostomatoida</taxon>
        <taxon>Caligidae</taxon>
        <taxon>Lepeophtheirus</taxon>
    </lineage>
</organism>
<dbReference type="GO" id="GO:0003676">
    <property type="term" value="F:nucleic acid binding"/>
    <property type="evidence" value="ECO:0007669"/>
    <property type="project" value="InterPro"/>
</dbReference>
<dbReference type="InterPro" id="IPR041588">
    <property type="entry name" value="Integrase_H2C2"/>
</dbReference>
<dbReference type="Gene3D" id="3.30.420.10">
    <property type="entry name" value="Ribonuclease H-like superfamily/Ribonuclease H"/>
    <property type="match status" value="1"/>
</dbReference>
<dbReference type="OrthoDB" id="6378618at2759"/>
<dbReference type="InterPro" id="IPR001584">
    <property type="entry name" value="Integrase_cat-core"/>
</dbReference>
<accession>A0A7R8H986</accession>
<protein>
    <submittedName>
        <fullName evidence="1">(salmon louse) hypothetical protein</fullName>
    </submittedName>
</protein>
<dbReference type="GO" id="GO:0015074">
    <property type="term" value="P:DNA integration"/>
    <property type="evidence" value="ECO:0007669"/>
    <property type="project" value="InterPro"/>
</dbReference>
<sequence>MDQELCYKKENYDETGEKVEVLLRVPFTKAEQKRVIRCVHEGLGNSVESQSMRGHGGVTAMTNILKRTFYWHTMDSDIKEYCKLCCMCQKVNNKWMQEKPPLQNVPLPKAISLLLLALDYFSKWTEGEPLKDKTEVSIASFLFKLIFRHSCVKIQINDQGKEFVNSVSIELHRLTRIHHRLTSAYHLQANSLVERQNGRIKNKLQVLQGKPEGWSRCLELLLFAHRSTKMTPFFLMYGRQSILPVDFSNHLDGSDMTDNDSNFVYGNDEEEIIVFNEDEVTKMMEMMINMKEKAFDTVFNNIKLTPATGHFLTVQSIHRPRKKRSLHIKPATLERINGEGNCFFRHRISKLDSHISHMMTKTEELKNYVKNVEEHLGRRATDVELFSAASLLNIDIML</sequence>
<name>A0A7R8H986_LEPSM</name>
<gene>
    <name evidence="1" type="ORF">LSAA_10229</name>
</gene>
<dbReference type="PROSITE" id="PS50802">
    <property type="entry name" value="OTU"/>
    <property type="match status" value="1"/>
</dbReference>
<evidence type="ECO:0000313" key="2">
    <source>
        <dbReference type="Proteomes" id="UP000675881"/>
    </source>
</evidence>
<dbReference type="AlphaFoldDB" id="A0A7R8H986"/>
<dbReference type="SUPFAM" id="SSF53098">
    <property type="entry name" value="Ribonuclease H-like"/>
    <property type="match status" value="1"/>
</dbReference>
<reference evidence="1" key="1">
    <citation type="submission" date="2021-02" db="EMBL/GenBank/DDBJ databases">
        <authorList>
            <person name="Bekaert M."/>
        </authorList>
    </citation>
    <scope>NUCLEOTIDE SEQUENCE</scope>
    <source>
        <strain evidence="1">IoA-00</strain>
    </source>
</reference>
<proteinExistence type="predicted"/>
<dbReference type="InterPro" id="IPR052160">
    <property type="entry name" value="Gypsy_RT_Integrase-like"/>
</dbReference>
<dbReference type="PANTHER" id="PTHR47266">
    <property type="entry name" value="ENDONUCLEASE-RELATED"/>
    <property type="match status" value="1"/>
</dbReference>
<dbReference type="PROSITE" id="PS50994">
    <property type="entry name" value="INTEGRASE"/>
    <property type="match status" value="1"/>
</dbReference>
<evidence type="ECO:0000313" key="1">
    <source>
        <dbReference type="EMBL" id="CAF2954753.1"/>
    </source>
</evidence>
<dbReference type="Pfam" id="PF17921">
    <property type="entry name" value="Integrase_H2C2"/>
    <property type="match status" value="1"/>
</dbReference>
<dbReference type="InterPro" id="IPR012337">
    <property type="entry name" value="RNaseH-like_sf"/>
</dbReference>
<dbReference type="EMBL" id="HG994584">
    <property type="protein sequence ID" value="CAF2954753.1"/>
    <property type="molecule type" value="Genomic_DNA"/>
</dbReference>
<dbReference type="InterPro" id="IPR003323">
    <property type="entry name" value="OTU_dom"/>
</dbReference>
<dbReference type="Gene3D" id="1.10.340.70">
    <property type="match status" value="1"/>
</dbReference>
<keyword evidence="2" id="KW-1185">Reference proteome</keyword>
<dbReference type="Proteomes" id="UP000675881">
    <property type="component" value="Chromosome 5"/>
</dbReference>
<dbReference type="InterPro" id="IPR036397">
    <property type="entry name" value="RNaseH_sf"/>
</dbReference>